<dbReference type="PANTHER" id="PTHR44656">
    <property type="entry name" value="DEHYDROGENASE/REDUCTASE SDR FAMILY MEMBER 12"/>
    <property type="match status" value="1"/>
</dbReference>
<dbReference type="InterPro" id="IPR036291">
    <property type="entry name" value="NAD(P)-bd_dom_sf"/>
</dbReference>
<dbReference type="InterPro" id="IPR052992">
    <property type="entry name" value="SDR_member_12"/>
</dbReference>
<sequence length="148" mass="16945">MVASAGMLTQKLNVDDLQAEKMKPFDGTMVYAQNKRQHVIMTEEYAKEYPEVKFFSMHPGWADTPAVQNSMPDFYNKMQGKFRTPEEGADTALWLAVSKAALEQPTGEFFQDRKVVSKHLPLACTHSSQEDHDKLMKILDDYFSQFSE</sequence>
<organism evidence="1 2">
    <name type="scientific">Amphibalanus amphitrite</name>
    <name type="common">Striped barnacle</name>
    <name type="synonym">Balanus amphitrite</name>
    <dbReference type="NCBI Taxonomy" id="1232801"/>
    <lineage>
        <taxon>Eukaryota</taxon>
        <taxon>Metazoa</taxon>
        <taxon>Ecdysozoa</taxon>
        <taxon>Arthropoda</taxon>
        <taxon>Crustacea</taxon>
        <taxon>Multicrustacea</taxon>
        <taxon>Cirripedia</taxon>
        <taxon>Thoracica</taxon>
        <taxon>Thoracicalcarea</taxon>
        <taxon>Balanomorpha</taxon>
        <taxon>Balanoidea</taxon>
        <taxon>Balanidae</taxon>
        <taxon>Amphibalaninae</taxon>
        <taxon>Amphibalanus</taxon>
    </lineage>
</organism>
<keyword evidence="2" id="KW-1185">Reference proteome</keyword>
<protein>
    <submittedName>
        <fullName evidence="1">Dehydrogenase/reductase SDR family member 12</fullName>
    </submittedName>
</protein>
<reference evidence="1 2" key="1">
    <citation type="submission" date="2019-07" db="EMBL/GenBank/DDBJ databases">
        <title>Draft genome assembly of a fouling barnacle, Amphibalanus amphitrite (Darwin, 1854): The first reference genome for Thecostraca.</title>
        <authorList>
            <person name="Kim W."/>
        </authorList>
    </citation>
    <scope>NUCLEOTIDE SEQUENCE [LARGE SCALE GENOMIC DNA]</scope>
    <source>
        <strain evidence="1">SNU_AA5</strain>
        <tissue evidence="1">Soma without cirri and trophi</tissue>
    </source>
</reference>
<evidence type="ECO:0000313" key="1">
    <source>
        <dbReference type="EMBL" id="KAF0289680.1"/>
    </source>
</evidence>
<dbReference type="OrthoDB" id="417891at2759"/>
<dbReference type="PANTHER" id="PTHR44656:SF7">
    <property type="entry name" value="DEHYDROGENASE_REDUCTASE SDR FAMILY MEMBER 12"/>
    <property type="match status" value="1"/>
</dbReference>
<dbReference type="AlphaFoldDB" id="A0A6A4VEK4"/>
<name>A0A6A4VEK4_AMPAM</name>
<comment type="caution">
    <text evidence="1">The sequence shown here is derived from an EMBL/GenBank/DDBJ whole genome shotgun (WGS) entry which is preliminary data.</text>
</comment>
<gene>
    <name evidence="1" type="primary">DHRS12</name>
    <name evidence="1" type="ORF">FJT64_012119</name>
</gene>
<accession>A0A6A4VEK4</accession>
<proteinExistence type="predicted"/>
<dbReference type="Proteomes" id="UP000440578">
    <property type="component" value="Unassembled WGS sequence"/>
</dbReference>
<dbReference type="Gene3D" id="3.40.50.720">
    <property type="entry name" value="NAD(P)-binding Rossmann-like Domain"/>
    <property type="match status" value="1"/>
</dbReference>
<dbReference type="EMBL" id="VIIS01002015">
    <property type="protein sequence ID" value="KAF0289680.1"/>
    <property type="molecule type" value="Genomic_DNA"/>
</dbReference>
<evidence type="ECO:0000313" key="2">
    <source>
        <dbReference type="Proteomes" id="UP000440578"/>
    </source>
</evidence>
<dbReference type="SUPFAM" id="SSF51735">
    <property type="entry name" value="NAD(P)-binding Rossmann-fold domains"/>
    <property type="match status" value="1"/>
</dbReference>